<reference evidence="8 9" key="1">
    <citation type="journal article" date="2018" name="Cell">
        <title>The Chara Genome: Secondary Complexity and Implications for Plant Terrestrialization.</title>
        <authorList>
            <person name="Nishiyama T."/>
            <person name="Sakayama H."/>
            <person name="Vries J.D."/>
            <person name="Buschmann H."/>
            <person name="Saint-Marcoux D."/>
            <person name="Ullrich K.K."/>
            <person name="Haas F.B."/>
            <person name="Vanderstraeten L."/>
            <person name="Becker D."/>
            <person name="Lang D."/>
            <person name="Vosolsobe S."/>
            <person name="Rombauts S."/>
            <person name="Wilhelmsson P.K.I."/>
            <person name="Janitza P."/>
            <person name="Kern R."/>
            <person name="Heyl A."/>
            <person name="Rumpler F."/>
            <person name="Villalobos L.I.A.C."/>
            <person name="Clay J.M."/>
            <person name="Skokan R."/>
            <person name="Toyoda A."/>
            <person name="Suzuki Y."/>
            <person name="Kagoshima H."/>
            <person name="Schijlen E."/>
            <person name="Tajeshwar N."/>
            <person name="Catarino B."/>
            <person name="Hetherington A.J."/>
            <person name="Saltykova A."/>
            <person name="Bonnot C."/>
            <person name="Breuninger H."/>
            <person name="Symeonidi A."/>
            <person name="Radhakrishnan G.V."/>
            <person name="Van Nieuwerburgh F."/>
            <person name="Deforce D."/>
            <person name="Chang C."/>
            <person name="Karol K.G."/>
            <person name="Hedrich R."/>
            <person name="Ulvskov P."/>
            <person name="Glockner G."/>
            <person name="Delwiche C.F."/>
            <person name="Petrasek J."/>
            <person name="Van de Peer Y."/>
            <person name="Friml J."/>
            <person name="Beilby M."/>
            <person name="Dolan L."/>
            <person name="Kohara Y."/>
            <person name="Sugano S."/>
            <person name="Fujiyama A."/>
            <person name="Delaux P.-M."/>
            <person name="Quint M."/>
            <person name="TheiBen G."/>
            <person name="Hagemann M."/>
            <person name="Harholt J."/>
            <person name="Dunand C."/>
            <person name="Zachgo S."/>
            <person name="Langdale J."/>
            <person name="Maumus F."/>
            <person name="Straeten D.V.D."/>
            <person name="Gould S.B."/>
            <person name="Rensing S.A."/>
        </authorList>
    </citation>
    <scope>NUCLEOTIDE SEQUENCE [LARGE SCALE GENOMIC DNA]</scope>
    <source>
        <strain evidence="8 9">S276</strain>
    </source>
</reference>
<sequence>MPAIDGRYARSTRGSMAIGATRSVSASLLLLALHLQRPSLRLRSLMLMVMITMTWQFSSAIGATAMTPPTSGFQHLSRSEGVALLKAFFVRHSQKLCEDVASLSTCLSYRSLLFAAPILLAAMAAAAGGLAMIAVRMRRSGSSTAAELEGRELPPPGPRPWPVVGNLLQLGSLPHRSLSALARTYGDVMGVWLGSRYTVVLTSPAAAKEALTGHGHRLLGRPITPTYSLISGGGLDILFAQYGPDWIKRRRIAHLEFFASTVMQKQMTLARKASMGRLLQVLQSKLVGEGGGGRGRGDGHKTELDRDSDRSREEHSTDVDQLTVDDNRNEQQQQMETGEQKNKLQQAGNGKDESSSSFSSPSSSSPLSSSSPSSLLSSSSLPSAECVPIAIRDYLFVYQLDLVCWVLFGCPISRWDWDRDCSCHGAQELQVGVEGKEEFDKRESPAAETTRTKEMTEEAEHECPERDAGAAHSPAAQEEVQGEEQGEAGEGEGRSGARFRVRGTSGAIGSSAPSNTTGSSPSSPPGSSSESRSPSAHRWRQFFWATRGGSDRPSRRAGEGSQELQVELMKTDPTRESQKEVEEYRDVITKFFEVAGVGRMVDCVPILRPVFSWQLLQRKLLYWRLRALVRAQMLRRRPREQKTPNQTQQKDMDKVISVQKTGNDDDEAATSGSTRSVSERAAVHQGQTGLGITDDSGDAGRDRDEDRGKEPQSAQEKDEGKEVSPPRGGEGQGEGGGGGGGGGVSGAEGKREEKLWPLEEGEEGHSLRKTEKKEVAMAEEAGEHTAAKGGKAEGSMKESEVSRLPCCPALHGCQPLVDTLTEKYKYEQKAETPESKDNLTEDEMILILIDLLVTGVYTSVVGAEWALAELLRSPDGMTKARMEVELAFGLGQPVNEEDLLIKCPFLLAFLKEVLRMHPPAPLLFPHFALEPVQLKGYHISAGTQVLLNVWGITHDPAIWSEPSQFVPERFQGDKSRIDPSGRYPELLPFGAGRRQCPGMAIGVTNVMFILVNLLQHFEVSLPSGISPEAVDLTEKYGVVVKPAKPLQTIGKATCSALIDCGASRNFMSQAFMARAGLGPRVRRKTQPTQVTLADGRTQKSIDRCVDGVPVYFAPLACEPVSFDILDTKFDMILGMSWLRSADHPVNFHDRTVHTRDRNGMLVPCTVATPHTSIACHVVSVARIRDAIARNDVAEMGLVFLHALPSPDGPASSPPDPRISHLLDEYRDVFEAPTGTVPDRPIRHGITLEAGAVPPRGCIYRMSEEELEVLRAQLDDLLDKGWIRPSCSPYGAPVLFVRKKNKDLRLCIDYRKLNAQTVKNVFSPSD</sequence>
<evidence type="ECO:0000313" key="8">
    <source>
        <dbReference type="EMBL" id="GBG76859.1"/>
    </source>
</evidence>
<comment type="caution">
    <text evidence="8">The sequence shown here is derived from an EMBL/GenBank/DDBJ whole genome shotgun (WGS) entry which is preliminary data.</text>
</comment>
<dbReference type="GO" id="GO:0005506">
    <property type="term" value="F:iron ion binding"/>
    <property type="evidence" value="ECO:0007669"/>
    <property type="project" value="InterPro"/>
</dbReference>
<feature type="compositionally biased region" description="Basic and acidic residues" evidence="6">
    <location>
        <begin position="549"/>
        <end position="558"/>
    </location>
</feature>
<feature type="transmembrane region" description="Helical" evidence="7">
    <location>
        <begin position="112"/>
        <end position="135"/>
    </location>
</feature>
<dbReference type="GO" id="GO:0016705">
    <property type="term" value="F:oxidoreductase activity, acting on paired donors, with incorporation or reduction of molecular oxygen"/>
    <property type="evidence" value="ECO:0007669"/>
    <property type="project" value="InterPro"/>
</dbReference>
<dbReference type="GO" id="GO:0020037">
    <property type="term" value="F:heme binding"/>
    <property type="evidence" value="ECO:0007669"/>
    <property type="project" value="InterPro"/>
</dbReference>
<feature type="region of interest" description="Disordered" evidence="6">
    <location>
        <begin position="545"/>
        <end position="564"/>
    </location>
</feature>
<feature type="compositionally biased region" description="Basic and acidic residues" evidence="6">
    <location>
        <begin position="698"/>
        <end position="724"/>
    </location>
</feature>
<feature type="compositionally biased region" description="Acidic residues" evidence="6">
    <location>
        <begin position="480"/>
        <end position="490"/>
    </location>
</feature>
<keyword evidence="9" id="KW-1185">Reference proteome</keyword>
<feature type="region of interest" description="Disordered" evidence="6">
    <location>
        <begin position="660"/>
        <end position="794"/>
    </location>
</feature>
<dbReference type="GO" id="GO:0004497">
    <property type="term" value="F:monooxygenase activity"/>
    <property type="evidence" value="ECO:0007669"/>
    <property type="project" value="InterPro"/>
</dbReference>
<dbReference type="InterPro" id="IPR043502">
    <property type="entry name" value="DNA/RNA_pol_sf"/>
</dbReference>
<feature type="compositionally biased region" description="Gly residues" evidence="6">
    <location>
        <begin position="728"/>
        <end position="746"/>
    </location>
</feature>
<dbReference type="Pfam" id="PF00067">
    <property type="entry name" value="p450"/>
    <property type="match status" value="2"/>
</dbReference>
<keyword evidence="7" id="KW-1133">Transmembrane helix</keyword>
<proteinExistence type="inferred from homology"/>
<feature type="region of interest" description="Disordered" evidence="6">
    <location>
        <begin position="287"/>
        <end position="380"/>
    </location>
</feature>
<feature type="binding site" description="axial binding residue" evidence="5">
    <location>
        <position position="996"/>
    </location>
    <ligand>
        <name>heme</name>
        <dbReference type="ChEBI" id="CHEBI:30413"/>
    </ligand>
    <ligandPart>
        <name>Fe</name>
        <dbReference type="ChEBI" id="CHEBI:18248"/>
    </ligandPart>
</feature>
<dbReference type="SUPFAM" id="SSF56672">
    <property type="entry name" value="DNA/RNA polymerases"/>
    <property type="match status" value="1"/>
</dbReference>
<evidence type="ECO:0000256" key="3">
    <source>
        <dbReference type="ARBA" id="ARBA00023002"/>
    </source>
</evidence>
<gene>
    <name evidence="8" type="ORF">CBR_g23074</name>
</gene>
<evidence type="ECO:0000256" key="1">
    <source>
        <dbReference type="ARBA" id="ARBA00010617"/>
    </source>
</evidence>
<keyword evidence="2 5" id="KW-0479">Metal-binding</keyword>
<dbReference type="PANTHER" id="PTHR47944">
    <property type="entry name" value="CYTOCHROME P450 98A9"/>
    <property type="match status" value="1"/>
</dbReference>
<comment type="similarity">
    <text evidence="1">Belongs to the cytochrome P450 family.</text>
</comment>
<feature type="region of interest" description="Disordered" evidence="6">
    <location>
        <begin position="433"/>
        <end position="537"/>
    </location>
</feature>
<dbReference type="SUPFAM" id="SSF48264">
    <property type="entry name" value="Cytochrome P450"/>
    <property type="match status" value="2"/>
</dbReference>
<evidence type="ECO:0000256" key="5">
    <source>
        <dbReference type="PIRSR" id="PIRSR602401-1"/>
    </source>
</evidence>
<dbReference type="InterPro" id="IPR017972">
    <property type="entry name" value="Cyt_P450_CS"/>
</dbReference>
<dbReference type="SUPFAM" id="SSF50630">
    <property type="entry name" value="Acid proteases"/>
    <property type="match status" value="1"/>
</dbReference>
<dbReference type="PROSITE" id="PS00086">
    <property type="entry name" value="CYTOCHROME_P450"/>
    <property type="match status" value="1"/>
</dbReference>
<feature type="compositionally biased region" description="Low complexity" evidence="6">
    <location>
        <begin position="509"/>
        <end position="534"/>
    </location>
</feature>
<keyword evidence="5" id="KW-0349">Heme</keyword>
<feature type="compositionally biased region" description="Basic and acidic residues" evidence="6">
    <location>
        <begin position="295"/>
        <end position="318"/>
    </location>
</feature>
<comment type="cofactor">
    <cofactor evidence="5">
        <name>heme</name>
        <dbReference type="ChEBI" id="CHEBI:30413"/>
    </cofactor>
</comment>
<evidence type="ECO:0000256" key="7">
    <source>
        <dbReference type="SAM" id="Phobius"/>
    </source>
</evidence>
<feature type="compositionally biased region" description="Basic and acidic residues" evidence="6">
    <location>
        <begin position="748"/>
        <end position="794"/>
    </location>
</feature>
<feature type="compositionally biased region" description="Basic and acidic residues" evidence="6">
    <location>
        <begin position="434"/>
        <end position="469"/>
    </location>
</feature>
<feature type="compositionally biased region" description="Low complexity" evidence="6">
    <location>
        <begin position="355"/>
        <end position="380"/>
    </location>
</feature>
<dbReference type="InterPro" id="IPR002401">
    <property type="entry name" value="Cyt_P450_E_grp-I"/>
</dbReference>
<dbReference type="Proteomes" id="UP000265515">
    <property type="component" value="Unassembled WGS sequence"/>
</dbReference>
<dbReference type="InterPro" id="IPR021109">
    <property type="entry name" value="Peptidase_aspartic_dom_sf"/>
</dbReference>
<keyword evidence="3" id="KW-0560">Oxidoreductase</keyword>
<evidence type="ECO:0008006" key="10">
    <source>
        <dbReference type="Google" id="ProtNLM"/>
    </source>
</evidence>
<dbReference type="Gramene" id="GBG76859">
    <property type="protein sequence ID" value="GBG76859"/>
    <property type="gene ID" value="CBR_g23074"/>
</dbReference>
<keyword evidence="7" id="KW-0812">Transmembrane</keyword>
<dbReference type="InterPro" id="IPR036396">
    <property type="entry name" value="Cyt_P450_sf"/>
</dbReference>
<dbReference type="PRINTS" id="PR00385">
    <property type="entry name" value="P450"/>
</dbReference>
<accession>A0A388L3G5</accession>
<evidence type="ECO:0000256" key="4">
    <source>
        <dbReference type="ARBA" id="ARBA00023004"/>
    </source>
</evidence>
<dbReference type="PANTHER" id="PTHR47944:SF16">
    <property type="entry name" value="CYTOCHROME P450 FAMILY 1 SUBFAMILY A POLYPEPTIDE 1"/>
    <property type="match status" value="1"/>
</dbReference>
<dbReference type="EMBL" id="BFEA01000254">
    <property type="protein sequence ID" value="GBG76859.1"/>
    <property type="molecule type" value="Genomic_DNA"/>
</dbReference>
<organism evidence="8 9">
    <name type="scientific">Chara braunii</name>
    <name type="common">Braun's stonewort</name>
    <dbReference type="NCBI Taxonomy" id="69332"/>
    <lineage>
        <taxon>Eukaryota</taxon>
        <taxon>Viridiplantae</taxon>
        <taxon>Streptophyta</taxon>
        <taxon>Charophyceae</taxon>
        <taxon>Charales</taxon>
        <taxon>Characeae</taxon>
        <taxon>Chara</taxon>
    </lineage>
</organism>
<dbReference type="STRING" id="69332.A0A388L3G5"/>
<evidence type="ECO:0000256" key="2">
    <source>
        <dbReference type="ARBA" id="ARBA00022723"/>
    </source>
</evidence>
<dbReference type="Gene3D" id="1.10.630.10">
    <property type="entry name" value="Cytochrome P450"/>
    <property type="match status" value="2"/>
</dbReference>
<keyword evidence="4 5" id="KW-0408">Iron</keyword>
<dbReference type="PRINTS" id="PR00463">
    <property type="entry name" value="EP450I"/>
</dbReference>
<evidence type="ECO:0000313" key="9">
    <source>
        <dbReference type="Proteomes" id="UP000265515"/>
    </source>
</evidence>
<name>A0A388L3G5_CHABU</name>
<dbReference type="Pfam" id="PF13650">
    <property type="entry name" value="Asp_protease_2"/>
    <property type="match status" value="1"/>
</dbReference>
<protein>
    <recommendedName>
        <fullName evidence="10">Reverse transcriptase domain-containing protein</fullName>
    </recommendedName>
</protein>
<keyword evidence="7" id="KW-0472">Membrane</keyword>
<feature type="compositionally biased region" description="Polar residues" evidence="6">
    <location>
        <begin position="330"/>
        <end position="348"/>
    </location>
</feature>
<dbReference type="OrthoDB" id="2789670at2759"/>
<dbReference type="CDD" id="cd00303">
    <property type="entry name" value="retropepsin_like"/>
    <property type="match status" value="1"/>
</dbReference>
<evidence type="ECO:0000256" key="6">
    <source>
        <dbReference type="SAM" id="MobiDB-lite"/>
    </source>
</evidence>
<dbReference type="Gene3D" id="3.10.10.10">
    <property type="entry name" value="HIV Type 1 Reverse Transcriptase, subunit A, domain 1"/>
    <property type="match status" value="1"/>
</dbReference>
<dbReference type="InterPro" id="IPR001128">
    <property type="entry name" value="Cyt_P450"/>
</dbReference>
<dbReference type="Gene3D" id="2.40.70.10">
    <property type="entry name" value="Acid Proteases"/>
    <property type="match status" value="1"/>
</dbReference>